<proteinExistence type="predicted"/>
<keyword evidence="1" id="KW-0472">Membrane</keyword>
<evidence type="ECO:0000313" key="3">
    <source>
        <dbReference type="EMBL" id="UOX32838.1"/>
    </source>
</evidence>
<reference evidence="3" key="2">
    <citation type="submission" date="2022-04" db="EMBL/GenBank/DDBJ databases">
        <title>Complete Genome Sequence of Flavobacterium sediminilitoris YSM-43, Isolated from a Tidal Sediment.</title>
        <authorList>
            <person name="Lee P.A."/>
        </authorList>
    </citation>
    <scope>NUCLEOTIDE SEQUENCE</scope>
    <source>
        <strain evidence="3">YSM-43</strain>
    </source>
</reference>
<dbReference type="RefSeq" id="WP_246915649.1">
    <property type="nucleotide sequence ID" value="NZ_CP090145.1"/>
</dbReference>
<protein>
    <submittedName>
        <fullName evidence="3">2TM domain-containing protein</fullName>
    </submittedName>
</protein>
<organism evidence="3 4">
    <name type="scientific">Flavobacterium sediminilitoris</name>
    <dbReference type="NCBI Taxonomy" id="2024526"/>
    <lineage>
        <taxon>Bacteria</taxon>
        <taxon>Pseudomonadati</taxon>
        <taxon>Bacteroidota</taxon>
        <taxon>Flavobacteriia</taxon>
        <taxon>Flavobacteriales</taxon>
        <taxon>Flavobacteriaceae</taxon>
        <taxon>Flavobacterium</taxon>
    </lineage>
</organism>
<gene>
    <name evidence="3" type="ORF">LXD69_12405</name>
</gene>
<feature type="transmembrane region" description="Helical" evidence="1">
    <location>
        <begin position="42"/>
        <end position="59"/>
    </location>
</feature>
<name>A0ABY4HJH8_9FLAO</name>
<feature type="transmembrane region" description="Helical" evidence="1">
    <location>
        <begin position="79"/>
        <end position="100"/>
    </location>
</feature>
<reference evidence="3" key="1">
    <citation type="submission" date="2021-12" db="EMBL/GenBank/DDBJ databases">
        <authorList>
            <person name="Cha I.-T."/>
            <person name="Lee K.-E."/>
            <person name="Park S.-J."/>
        </authorList>
    </citation>
    <scope>NUCLEOTIDE SEQUENCE</scope>
    <source>
        <strain evidence="3">YSM-43</strain>
    </source>
</reference>
<sequence>MSIENRINKRTETEESNNFVSIDSEEIKYQNALKKVKRIKSFYSHALVYIVINIMIIIINIQSLNEGESYFQFKNFMTAIFWGIGLLTHGLSVFLPEMILGNNWEERKIRELMDKNNKWE</sequence>
<keyword evidence="1" id="KW-1133">Transmembrane helix</keyword>
<keyword evidence="4" id="KW-1185">Reference proteome</keyword>
<dbReference type="InterPro" id="IPR025698">
    <property type="entry name" value="2TM_dom"/>
</dbReference>
<dbReference type="Proteomes" id="UP000830454">
    <property type="component" value="Chromosome"/>
</dbReference>
<keyword evidence="1" id="KW-0812">Transmembrane</keyword>
<evidence type="ECO:0000259" key="2">
    <source>
        <dbReference type="Pfam" id="PF13239"/>
    </source>
</evidence>
<feature type="domain" description="2TM" evidence="2">
    <location>
        <begin position="30"/>
        <end position="114"/>
    </location>
</feature>
<dbReference type="EMBL" id="CP090145">
    <property type="protein sequence ID" value="UOX32838.1"/>
    <property type="molecule type" value="Genomic_DNA"/>
</dbReference>
<evidence type="ECO:0000313" key="4">
    <source>
        <dbReference type="Proteomes" id="UP000830454"/>
    </source>
</evidence>
<dbReference type="Pfam" id="PF13239">
    <property type="entry name" value="2TM"/>
    <property type="match status" value="1"/>
</dbReference>
<accession>A0ABY4HJH8</accession>
<evidence type="ECO:0000256" key="1">
    <source>
        <dbReference type="SAM" id="Phobius"/>
    </source>
</evidence>